<feature type="non-terminal residue" evidence="1">
    <location>
        <position position="250"/>
    </location>
</feature>
<comment type="caution">
    <text evidence="1">The sequence shown here is derived from an EMBL/GenBank/DDBJ whole genome shotgun (WGS) entry which is preliminary data.</text>
</comment>
<sequence length="250" mass="28602">MNNITYKLAFRFERNSYSVEDRLEINEGIKNELQSRLADKEIRTIRIYAPSRNSIKAIFPNETELNKVLEHTDFFQKKGLIPKLSMALKANRTVFCAGFDHTILSSNNKNDILEHLQRQGWGVIGIYIMKNNTSFKIEFQTSAMASKFLANNNTSIGGIRLHAEHKEREIDPSINQCWSCGEINPDHNTHECRKTPICLKCGSTSHKFFSCPIPRKIDDMSEDHKAARYCAPCHTRGNHTSLDHTACSKK</sequence>
<evidence type="ECO:0000313" key="2">
    <source>
        <dbReference type="Proteomes" id="UP001497623"/>
    </source>
</evidence>
<proteinExistence type="predicted"/>
<dbReference type="Proteomes" id="UP001497623">
    <property type="component" value="Unassembled WGS sequence"/>
</dbReference>
<dbReference type="AlphaFoldDB" id="A0AAV2PNY9"/>
<dbReference type="EMBL" id="CAXKWB010000925">
    <property type="protein sequence ID" value="CAL4062814.1"/>
    <property type="molecule type" value="Genomic_DNA"/>
</dbReference>
<gene>
    <name evidence="1" type="ORF">MNOR_LOCUS2871</name>
</gene>
<organism evidence="1 2">
    <name type="scientific">Meganyctiphanes norvegica</name>
    <name type="common">Northern krill</name>
    <name type="synonym">Thysanopoda norvegica</name>
    <dbReference type="NCBI Taxonomy" id="48144"/>
    <lineage>
        <taxon>Eukaryota</taxon>
        <taxon>Metazoa</taxon>
        <taxon>Ecdysozoa</taxon>
        <taxon>Arthropoda</taxon>
        <taxon>Crustacea</taxon>
        <taxon>Multicrustacea</taxon>
        <taxon>Malacostraca</taxon>
        <taxon>Eumalacostraca</taxon>
        <taxon>Eucarida</taxon>
        <taxon>Euphausiacea</taxon>
        <taxon>Euphausiidae</taxon>
        <taxon>Meganyctiphanes</taxon>
    </lineage>
</organism>
<accession>A0AAV2PNY9</accession>
<protein>
    <submittedName>
        <fullName evidence="1">Uncharacterized protein</fullName>
    </submittedName>
</protein>
<keyword evidence="2" id="KW-1185">Reference proteome</keyword>
<name>A0AAV2PNY9_MEGNR</name>
<reference evidence="1 2" key="1">
    <citation type="submission" date="2024-05" db="EMBL/GenBank/DDBJ databases">
        <authorList>
            <person name="Wallberg A."/>
        </authorList>
    </citation>
    <scope>NUCLEOTIDE SEQUENCE [LARGE SCALE GENOMIC DNA]</scope>
</reference>
<evidence type="ECO:0000313" key="1">
    <source>
        <dbReference type="EMBL" id="CAL4062814.1"/>
    </source>
</evidence>